<dbReference type="EMBL" id="PTIS01000012">
    <property type="protein sequence ID" value="PPK47862.1"/>
    <property type="molecule type" value="Genomic_DNA"/>
</dbReference>
<sequence length="166" mass="19096">MDKSKYIAKGGLFTSLTVIILYISSIIPTSKLTLLAITTSIISISILSIDIRASFIVYISCFILSFILGLKGLSISYLLFFGLYAFMKYYIEGLRKPFLEILLKLIFFNISMLILFYIYKQLSFPIPSMNIPYYMLLVILQVIFIIFDYALTLIISQITIYIKKIL</sequence>
<comment type="caution">
    <text evidence="2">The sequence shown here is derived from an EMBL/GenBank/DDBJ whole genome shotgun (WGS) entry which is preliminary data.</text>
</comment>
<keyword evidence="1" id="KW-1133">Transmembrane helix</keyword>
<accession>A0A2S6FWI8</accession>
<feature type="transmembrane region" description="Helical" evidence="1">
    <location>
        <begin position="6"/>
        <end position="25"/>
    </location>
</feature>
<dbReference type="RefSeq" id="WP_104410170.1">
    <property type="nucleotide sequence ID" value="NZ_PTIS01000012.1"/>
</dbReference>
<dbReference type="STRING" id="37659.GCA_000703125_00238"/>
<feature type="transmembrane region" description="Helical" evidence="1">
    <location>
        <begin position="55"/>
        <end position="86"/>
    </location>
</feature>
<keyword evidence="1" id="KW-0472">Membrane</keyword>
<feature type="transmembrane region" description="Helical" evidence="1">
    <location>
        <begin position="98"/>
        <end position="119"/>
    </location>
</feature>
<evidence type="ECO:0000313" key="3">
    <source>
        <dbReference type="Proteomes" id="UP000239863"/>
    </source>
</evidence>
<reference evidence="2 3" key="1">
    <citation type="submission" date="2018-02" db="EMBL/GenBank/DDBJ databases">
        <title>Genomic Encyclopedia of Archaeal and Bacterial Type Strains, Phase II (KMG-II): from individual species to whole genera.</title>
        <authorList>
            <person name="Goeker M."/>
        </authorList>
    </citation>
    <scope>NUCLEOTIDE SEQUENCE [LARGE SCALE GENOMIC DNA]</scope>
    <source>
        <strain evidence="2 3">DSM 15099</strain>
    </source>
</reference>
<keyword evidence="1" id="KW-0812">Transmembrane</keyword>
<proteinExistence type="predicted"/>
<protein>
    <submittedName>
        <fullName evidence="2">Uncharacterized protein</fullName>
    </submittedName>
</protein>
<organism evidence="2 3">
    <name type="scientific">Clostridium algidicarnis DSM 15099</name>
    <dbReference type="NCBI Taxonomy" id="1121295"/>
    <lineage>
        <taxon>Bacteria</taxon>
        <taxon>Bacillati</taxon>
        <taxon>Bacillota</taxon>
        <taxon>Clostridia</taxon>
        <taxon>Eubacteriales</taxon>
        <taxon>Clostridiaceae</taxon>
        <taxon>Clostridium</taxon>
    </lineage>
</organism>
<feature type="transmembrane region" description="Helical" evidence="1">
    <location>
        <begin position="32"/>
        <end position="49"/>
    </location>
</feature>
<dbReference type="AlphaFoldDB" id="A0A2S6FWI8"/>
<name>A0A2S6FWI8_9CLOT</name>
<dbReference type="Proteomes" id="UP000239863">
    <property type="component" value="Unassembled WGS sequence"/>
</dbReference>
<feature type="transmembrane region" description="Helical" evidence="1">
    <location>
        <begin position="131"/>
        <end position="155"/>
    </location>
</feature>
<dbReference type="OrthoDB" id="1708005at2"/>
<evidence type="ECO:0000313" key="2">
    <source>
        <dbReference type="EMBL" id="PPK47862.1"/>
    </source>
</evidence>
<evidence type="ECO:0000256" key="1">
    <source>
        <dbReference type="SAM" id="Phobius"/>
    </source>
</evidence>
<gene>
    <name evidence="2" type="ORF">BD821_1123</name>
</gene>